<reference evidence="2 3" key="1">
    <citation type="submission" date="2014-11" db="EMBL/GenBank/DDBJ databases">
        <title>Genetic blueprint of the zoonotic pathogen Toxocara canis.</title>
        <authorList>
            <person name="Zhu X.-Q."/>
            <person name="Korhonen P.K."/>
            <person name="Cai H."/>
            <person name="Young N.D."/>
            <person name="Nejsum P."/>
            <person name="von Samson-Himmelstjerna G."/>
            <person name="Boag P.R."/>
            <person name="Tan P."/>
            <person name="Li Q."/>
            <person name="Min J."/>
            <person name="Yang Y."/>
            <person name="Wang X."/>
            <person name="Fang X."/>
            <person name="Hall R.S."/>
            <person name="Hofmann A."/>
            <person name="Sternberg P.W."/>
            <person name="Jex A.R."/>
            <person name="Gasser R.B."/>
        </authorList>
    </citation>
    <scope>NUCLEOTIDE SEQUENCE [LARGE SCALE GENOMIC DNA]</scope>
    <source>
        <strain evidence="2">PN_DK_2014</strain>
    </source>
</reference>
<feature type="coiled-coil region" evidence="1">
    <location>
        <begin position="43"/>
        <end position="91"/>
    </location>
</feature>
<organism evidence="2 3">
    <name type="scientific">Toxocara canis</name>
    <name type="common">Canine roundworm</name>
    <dbReference type="NCBI Taxonomy" id="6265"/>
    <lineage>
        <taxon>Eukaryota</taxon>
        <taxon>Metazoa</taxon>
        <taxon>Ecdysozoa</taxon>
        <taxon>Nematoda</taxon>
        <taxon>Chromadorea</taxon>
        <taxon>Rhabditida</taxon>
        <taxon>Spirurina</taxon>
        <taxon>Ascaridomorpha</taxon>
        <taxon>Ascaridoidea</taxon>
        <taxon>Toxocaridae</taxon>
        <taxon>Toxocara</taxon>
    </lineage>
</organism>
<dbReference type="OrthoDB" id="2132119at2759"/>
<comment type="caution">
    <text evidence="2">The sequence shown here is derived from an EMBL/GenBank/DDBJ whole genome shotgun (WGS) entry which is preliminary data.</text>
</comment>
<proteinExistence type="predicted"/>
<keyword evidence="3" id="KW-1185">Reference proteome</keyword>
<protein>
    <submittedName>
        <fullName evidence="2">Liprin-alpha</fullName>
    </submittedName>
</protein>
<gene>
    <name evidence="2" type="primary">syd-2</name>
    <name evidence="2" type="ORF">Tcan_13741</name>
</gene>
<sequence length="168" mass="19153">MSWNGTMMCDVMPTISEDGVDHPQGSVDGGEMGSDQNRIEQLMVNMLDERDKLLEQLQEAQRRIDDLTQHLKDAERDKESLRRQFDLQTQHLPAVDCGEGLAEAITVVADCDLWQWEVNGAGRELNLGLSLTWRGLWSLNYCRNPKCFLKTSGYPVILSTTRGHNQYR</sequence>
<dbReference type="AlphaFoldDB" id="A0A0B2VXQ2"/>
<accession>A0A0B2VXQ2</accession>
<keyword evidence="1" id="KW-0175">Coiled coil</keyword>
<dbReference type="EMBL" id="JPKZ01000255">
    <property type="protein sequence ID" value="KHN88296.1"/>
    <property type="molecule type" value="Genomic_DNA"/>
</dbReference>
<dbReference type="Proteomes" id="UP000031036">
    <property type="component" value="Unassembled WGS sequence"/>
</dbReference>
<dbReference type="STRING" id="6265.A0A0B2VXQ2"/>
<evidence type="ECO:0000313" key="2">
    <source>
        <dbReference type="EMBL" id="KHN88296.1"/>
    </source>
</evidence>
<evidence type="ECO:0000256" key="1">
    <source>
        <dbReference type="SAM" id="Coils"/>
    </source>
</evidence>
<evidence type="ECO:0000313" key="3">
    <source>
        <dbReference type="Proteomes" id="UP000031036"/>
    </source>
</evidence>
<name>A0A0B2VXQ2_TOXCA</name>